<dbReference type="PANTHER" id="PTHR12544">
    <property type="entry name" value="GLUTAMINASE"/>
    <property type="match status" value="1"/>
</dbReference>
<sequence length="307" mass="32432">MDLDSILNHVAEKVEPHRGSGKVANYIPALASVDPNKFGLAIATKDGSCYRIGDAQEAFSIQSISKVFTLSLALQKMGDALWERVGREPSGSAFNSIVQLEHEKGIPRNPLINAGAIVVTDHLVENGDADAAINTLLGVLRDHAEDPSIDIDYEVAKSESETGARNRSLAHFMASFGNLDNEVEAVLSAYFRHCALSLSCSQLARAALFLAFDGEDPVTGERIVTSQRCRRINAVMMNCGHYDNSGDFAFRIGLPGKSGVGGGVLAIAPGEGAVAVWSPGLNDAGTSTVGAIALEALMAETGWSVFG</sequence>
<evidence type="ECO:0000313" key="7">
    <source>
        <dbReference type="EMBL" id="RED16214.1"/>
    </source>
</evidence>
<comment type="similarity">
    <text evidence="1 6">Belongs to the glutaminase family.</text>
</comment>
<dbReference type="InterPro" id="IPR015868">
    <property type="entry name" value="Glutaminase"/>
</dbReference>
<evidence type="ECO:0000313" key="8">
    <source>
        <dbReference type="Proteomes" id="UP000256310"/>
    </source>
</evidence>
<dbReference type="FunFam" id="3.40.710.10:FF:000005">
    <property type="entry name" value="Glutaminase"/>
    <property type="match status" value="1"/>
</dbReference>
<dbReference type="InterPro" id="IPR012338">
    <property type="entry name" value="Beta-lactam/transpept-like"/>
</dbReference>
<dbReference type="GO" id="GO:0004359">
    <property type="term" value="F:glutaminase activity"/>
    <property type="evidence" value="ECO:0007669"/>
    <property type="project" value="UniProtKB-UniRule"/>
</dbReference>
<name>A0A3D9FEF3_9SPHN</name>
<dbReference type="Gene3D" id="3.40.710.10">
    <property type="entry name" value="DD-peptidase/beta-lactamase superfamily"/>
    <property type="match status" value="1"/>
</dbReference>
<feature type="binding site" evidence="6">
    <location>
        <position position="159"/>
    </location>
    <ligand>
        <name>substrate</name>
    </ligand>
</feature>
<feature type="binding site" evidence="6">
    <location>
        <position position="242"/>
    </location>
    <ligand>
        <name>substrate</name>
    </ligand>
</feature>
<evidence type="ECO:0000256" key="3">
    <source>
        <dbReference type="ARBA" id="ARBA00012918"/>
    </source>
</evidence>
<feature type="binding site" evidence="6">
    <location>
        <position position="260"/>
    </location>
    <ligand>
        <name>substrate</name>
    </ligand>
</feature>
<proteinExistence type="inferred from homology"/>
<dbReference type="GO" id="GO:0006537">
    <property type="term" value="P:glutamate biosynthetic process"/>
    <property type="evidence" value="ECO:0007669"/>
    <property type="project" value="TreeGrafter"/>
</dbReference>
<evidence type="ECO:0000256" key="2">
    <source>
        <dbReference type="ARBA" id="ARBA00011881"/>
    </source>
</evidence>
<dbReference type="NCBIfam" id="TIGR03814">
    <property type="entry name" value="Gln_ase"/>
    <property type="match status" value="1"/>
</dbReference>
<organism evidence="7 8">
    <name type="scientific">Parasphingopyxis lamellibrachiae</name>
    <dbReference type="NCBI Taxonomy" id="680125"/>
    <lineage>
        <taxon>Bacteria</taxon>
        <taxon>Pseudomonadati</taxon>
        <taxon>Pseudomonadota</taxon>
        <taxon>Alphaproteobacteria</taxon>
        <taxon>Sphingomonadales</taxon>
        <taxon>Sphingomonadaceae</taxon>
        <taxon>Parasphingopyxis</taxon>
    </lineage>
</organism>
<dbReference type="OrthoDB" id="9788822at2"/>
<keyword evidence="4 6" id="KW-0378">Hydrolase</keyword>
<dbReference type="HAMAP" id="MF_00313">
    <property type="entry name" value="Glutaminase"/>
    <property type="match status" value="1"/>
</dbReference>
<keyword evidence="8" id="KW-1185">Reference proteome</keyword>
<feature type="binding site" evidence="6">
    <location>
        <position position="63"/>
    </location>
    <ligand>
        <name>substrate</name>
    </ligand>
</feature>
<evidence type="ECO:0000256" key="5">
    <source>
        <dbReference type="ARBA" id="ARBA00049534"/>
    </source>
</evidence>
<evidence type="ECO:0000256" key="1">
    <source>
        <dbReference type="ARBA" id="ARBA00011076"/>
    </source>
</evidence>
<dbReference type="RefSeq" id="WP_116235648.1">
    <property type="nucleotide sequence ID" value="NZ_QRDP01000004.1"/>
</dbReference>
<dbReference type="Proteomes" id="UP000256310">
    <property type="component" value="Unassembled WGS sequence"/>
</dbReference>
<accession>A0A3D9FEF3</accession>
<feature type="binding site" evidence="6">
    <location>
        <position position="190"/>
    </location>
    <ligand>
        <name>substrate</name>
    </ligand>
</feature>
<protein>
    <recommendedName>
        <fullName evidence="3 6">Glutaminase</fullName>
        <ecNumber evidence="3 6">3.5.1.2</ecNumber>
    </recommendedName>
</protein>
<reference evidence="7 8" key="1">
    <citation type="submission" date="2018-07" db="EMBL/GenBank/DDBJ databases">
        <title>Genomic Encyclopedia of Type Strains, Phase IV (KMG-IV): sequencing the most valuable type-strain genomes for metagenomic binning, comparative biology and taxonomic classification.</title>
        <authorList>
            <person name="Goeker M."/>
        </authorList>
    </citation>
    <scope>NUCLEOTIDE SEQUENCE [LARGE SCALE GENOMIC DNA]</scope>
    <source>
        <strain evidence="7 8">DSM 26725</strain>
    </source>
</reference>
<dbReference type="EMBL" id="QRDP01000004">
    <property type="protein sequence ID" value="RED16214.1"/>
    <property type="molecule type" value="Genomic_DNA"/>
</dbReference>
<dbReference type="GO" id="GO:0006543">
    <property type="term" value="P:L-glutamine catabolic process"/>
    <property type="evidence" value="ECO:0007669"/>
    <property type="project" value="TreeGrafter"/>
</dbReference>
<dbReference type="NCBIfam" id="NF002132">
    <property type="entry name" value="PRK00971.1-1"/>
    <property type="match status" value="1"/>
</dbReference>
<gene>
    <name evidence="6" type="primary">glsA</name>
    <name evidence="7" type="ORF">DFR46_1231</name>
</gene>
<dbReference type="NCBIfam" id="NF002133">
    <property type="entry name" value="PRK00971.1-2"/>
    <property type="match status" value="1"/>
</dbReference>
<dbReference type="AlphaFoldDB" id="A0A3D9FEF3"/>
<feature type="binding site" evidence="6">
    <location>
        <position position="166"/>
    </location>
    <ligand>
        <name>substrate</name>
    </ligand>
</feature>
<keyword evidence="6" id="KW-0007">Acetylation</keyword>
<dbReference type="EC" id="3.5.1.2" evidence="3 6"/>
<evidence type="ECO:0000256" key="4">
    <source>
        <dbReference type="ARBA" id="ARBA00022801"/>
    </source>
</evidence>
<dbReference type="Pfam" id="PF04960">
    <property type="entry name" value="Glutaminase"/>
    <property type="match status" value="1"/>
</dbReference>
<dbReference type="SUPFAM" id="SSF56601">
    <property type="entry name" value="beta-lactamase/transpeptidase-like"/>
    <property type="match status" value="1"/>
</dbReference>
<feature type="binding site" evidence="6">
    <location>
        <position position="113"/>
    </location>
    <ligand>
        <name>substrate</name>
    </ligand>
</feature>
<comment type="caution">
    <text evidence="7">The sequence shown here is derived from an EMBL/GenBank/DDBJ whole genome shotgun (WGS) entry which is preliminary data.</text>
</comment>
<dbReference type="PANTHER" id="PTHR12544:SF29">
    <property type="entry name" value="GLUTAMINASE"/>
    <property type="match status" value="1"/>
</dbReference>
<evidence type="ECO:0000256" key="6">
    <source>
        <dbReference type="HAMAP-Rule" id="MF_00313"/>
    </source>
</evidence>
<comment type="catalytic activity">
    <reaction evidence="5 6">
        <text>L-glutamine + H2O = L-glutamate + NH4(+)</text>
        <dbReference type="Rhea" id="RHEA:15889"/>
        <dbReference type="ChEBI" id="CHEBI:15377"/>
        <dbReference type="ChEBI" id="CHEBI:28938"/>
        <dbReference type="ChEBI" id="CHEBI:29985"/>
        <dbReference type="ChEBI" id="CHEBI:58359"/>
        <dbReference type="EC" id="3.5.1.2"/>
    </reaction>
</comment>
<comment type="subunit">
    <text evidence="2 6">Homotetramer.</text>
</comment>